<evidence type="ECO:0000256" key="1">
    <source>
        <dbReference type="ARBA" id="ARBA00004651"/>
    </source>
</evidence>
<keyword evidence="4 6" id="KW-1133">Transmembrane helix</keyword>
<dbReference type="InterPro" id="IPR051791">
    <property type="entry name" value="Pra-immunoreactive"/>
</dbReference>
<keyword evidence="5 6" id="KW-0472">Membrane</keyword>
<evidence type="ECO:0000256" key="3">
    <source>
        <dbReference type="ARBA" id="ARBA00022692"/>
    </source>
</evidence>
<dbReference type="AlphaFoldDB" id="A0A928DPS9"/>
<feature type="transmembrane region" description="Helical" evidence="6">
    <location>
        <begin position="176"/>
        <end position="201"/>
    </location>
</feature>
<evidence type="ECO:0000256" key="6">
    <source>
        <dbReference type="SAM" id="Phobius"/>
    </source>
</evidence>
<evidence type="ECO:0000259" key="7">
    <source>
        <dbReference type="Pfam" id="PF06271"/>
    </source>
</evidence>
<proteinExistence type="predicted"/>
<evidence type="ECO:0000256" key="2">
    <source>
        <dbReference type="ARBA" id="ARBA00022475"/>
    </source>
</evidence>
<keyword evidence="3 6" id="KW-0812">Transmembrane</keyword>
<comment type="caution">
    <text evidence="8">The sequence shown here is derived from an EMBL/GenBank/DDBJ whole genome shotgun (WGS) entry which is preliminary data.</text>
</comment>
<accession>A0A928DPS9</accession>
<evidence type="ECO:0000256" key="4">
    <source>
        <dbReference type="ARBA" id="ARBA00022989"/>
    </source>
</evidence>
<dbReference type="Proteomes" id="UP000725649">
    <property type="component" value="Unassembled WGS sequence"/>
</dbReference>
<feature type="transmembrane region" description="Helical" evidence="6">
    <location>
        <begin position="15"/>
        <end position="36"/>
    </location>
</feature>
<evidence type="ECO:0000256" key="5">
    <source>
        <dbReference type="ARBA" id="ARBA00023136"/>
    </source>
</evidence>
<dbReference type="EMBL" id="SUVG01000002">
    <property type="protein sequence ID" value="MBE6420869.1"/>
    <property type="molecule type" value="Genomic_DNA"/>
</dbReference>
<feature type="domain" description="RDD" evidence="7">
    <location>
        <begin position="7"/>
        <end position="153"/>
    </location>
</feature>
<gene>
    <name evidence="8" type="ORF">E7027_01815</name>
</gene>
<dbReference type="GO" id="GO:0005886">
    <property type="term" value="C:plasma membrane"/>
    <property type="evidence" value="ECO:0007669"/>
    <property type="project" value="UniProtKB-SubCell"/>
</dbReference>
<feature type="transmembrane region" description="Helical" evidence="6">
    <location>
        <begin position="65"/>
        <end position="83"/>
    </location>
</feature>
<reference evidence="8" key="1">
    <citation type="submission" date="2019-04" db="EMBL/GenBank/DDBJ databases">
        <title>Evolution of Biomass-Degrading Anaerobic Consortia Revealed by Metagenomics.</title>
        <authorList>
            <person name="Peng X."/>
        </authorList>
    </citation>
    <scope>NUCLEOTIDE SEQUENCE</scope>
    <source>
        <strain evidence="8">SIG66</strain>
    </source>
</reference>
<dbReference type="InterPro" id="IPR010432">
    <property type="entry name" value="RDD"/>
</dbReference>
<organism evidence="8 9">
    <name type="scientific">Candidatus Avelusimicrobium gallicola</name>
    <dbReference type="NCBI Taxonomy" id="2562704"/>
    <lineage>
        <taxon>Bacteria</taxon>
        <taxon>Pseudomonadati</taxon>
        <taxon>Elusimicrobiota</taxon>
        <taxon>Elusimicrobia</taxon>
        <taxon>Elusimicrobiales</taxon>
        <taxon>Elusimicrobiaceae</taxon>
        <taxon>Candidatus Avelusimicrobium</taxon>
    </lineage>
</organism>
<protein>
    <submittedName>
        <fullName evidence="8">RDD family protein</fullName>
    </submittedName>
</protein>
<dbReference type="PANTHER" id="PTHR36115">
    <property type="entry name" value="PROLINE-RICH ANTIGEN HOMOLOG-RELATED"/>
    <property type="match status" value="1"/>
</dbReference>
<dbReference type="Pfam" id="PF06271">
    <property type="entry name" value="RDD"/>
    <property type="match status" value="1"/>
</dbReference>
<evidence type="ECO:0000313" key="8">
    <source>
        <dbReference type="EMBL" id="MBE6420869.1"/>
    </source>
</evidence>
<sequence length="314" mass="34870">MSKIYPYAGFWKRTVAFIIDSVVLSIPMLVGFAIIMHKFASTILSLEATKTTAGNPESFATMMEMYVGVLLLQVFSFLLFWLYNAWLESSSWQATLGKKCMGIKVVDHQGGRISFWRATGRTFSKWISSAILYIGFLMAGTTAKKQALHDFICSTFVVDETYQPGQPLEEVPTHPVLLGLGIVAALLFFIMPFVLMGLGVATAIMQEGNALEESSSDTTYQEIFDRIDNLRAVTTLVTLQEELPNTRPAFEERGFRFSFDEDGIRATPLNDKDFALVLPEGSGWPCCEPLAGEDSCKKVMESITTLEKCALPSK</sequence>
<keyword evidence="2" id="KW-1003">Cell membrane</keyword>
<dbReference type="PANTHER" id="PTHR36115:SF6">
    <property type="entry name" value="PROLINE-RICH ANTIGEN HOMOLOG"/>
    <property type="match status" value="1"/>
</dbReference>
<name>A0A928DPS9_9BACT</name>
<evidence type="ECO:0000313" key="9">
    <source>
        <dbReference type="Proteomes" id="UP000725649"/>
    </source>
</evidence>
<comment type="subcellular location">
    <subcellularLocation>
        <location evidence="1">Cell membrane</location>
        <topology evidence="1">Multi-pass membrane protein</topology>
    </subcellularLocation>
</comment>